<keyword evidence="2" id="KW-0614">Plasmid</keyword>
<dbReference type="PANTHER" id="PTHR43238:SF1">
    <property type="entry name" value="GDP-L-FUCOSE SYNTHASE"/>
    <property type="match status" value="1"/>
</dbReference>
<gene>
    <name evidence="2" type="ORF">A6A40_23645</name>
</gene>
<dbReference type="SUPFAM" id="SSF51735">
    <property type="entry name" value="NAD(P)-binding Rossmann-fold domains"/>
    <property type="match status" value="1"/>
</dbReference>
<keyword evidence="3" id="KW-1185">Reference proteome</keyword>
<dbReference type="EMBL" id="CP028905">
    <property type="protein sequence ID" value="AWB08044.1"/>
    <property type="molecule type" value="Genomic_DNA"/>
</dbReference>
<proteinExistence type="predicted"/>
<dbReference type="KEGG" id="ahu:A6A40_23645"/>
<sequence length="323" mass="35108">MPSPTAAEPAKSAANPDLAGTTSLIVGSDGFLGRNLALYMDARGWSHADIGRAAGDLTDWPTVARLFEAAPKVDRIFHLVTRQRTGQVQFGIQGEMLAINARIHLNVLEAWRLYQPQAKLISTGSSCAYPELDEPIRESHYQTGRLHPSVRGYGLAKQVLAEGAQTYAEQYGLSHLHCILATMYGPHDHLAPDRSHFMGGMIERAAREKAGGATSFTVWGAPDTVRELLYVEDQIEAILAADAAFANELLNCAAGMPITIDEAARAILEALDWPAEIVYPPDSFRGASRKVMDSSRFLERTGWTPRVGLVEGVRATLAAPCRT</sequence>
<dbReference type="PANTHER" id="PTHR43238">
    <property type="entry name" value="GDP-L-FUCOSE SYNTHASE"/>
    <property type="match status" value="1"/>
</dbReference>
<dbReference type="Proteomes" id="UP000077405">
    <property type="component" value="Plasmid pYZ4"/>
</dbReference>
<evidence type="ECO:0000259" key="1">
    <source>
        <dbReference type="Pfam" id="PF01370"/>
    </source>
</evidence>
<dbReference type="OrthoDB" id="9811425at2"/>
<dbReference type="RefSeq" id="WP_108548319.1">
    <property type="nucleotide sequence ID" value="NZ_CP028905.1"/>
</dbReference>
<geneLocation type="plasmid" evidence="2 3">
    <name>pYZ4</name>
</geneLocation>
<dbReference type="InterPro" id="IPR001509">
    <property type="entry name" value="Epimerase_deHydtase"/>
</dbReference>
<evidence type="ECO:0000313" key="2">
    <source>
        <dbReference type="EMBL" id="AWB08044.1"/>
    </source>
</evidence>
<reference evidence="2 3" key="1">
    <citation type="submission" date="2018-04" db="EMBL/GenBank/DDBJ databases">
        <title>Complete genome sequence of the nitrogen-fixing bacterium Azospirillum humicireducens type strain SgZ-5.</title>
        <authorList>
            <person name="Yu Z."/>
        </authorList>
    </citation>
    <scope>NUCLEOTIDE SEQUENCE [LARGE SCALE GENOMIC DNA]</scope>
    <source>
        <strain evidence="2 3">SgZ-5</strain>
        <plasmid evidence="2 3">pYZ4</plasmid>
    </source>
</reference>
<dbReference type="InterPro" id="IPR036291">
    <property type="entry name" value="NAD(P)-bd_dom_sf"/>
</dbReference>
<evidence type="ECO:0000313" key="3">
    <source>
        <dbReference type="Proteomes" id="UP000077405"/>
    </source>
</evidence>
<dbReference type="Pfam" id="PF01370">
    <property type="entry name" value="Epimerase"/>
    <property type="match status" value="1"/>
</dbReference>
<protein>
    <submittedName>
        <fullName evidence="2">GDP-L-fucose synthase</fullName>
    </submittedName>
</protein>
<organism evidence="2 3">
    <name type="scientific">Azospirillum humicireducens</name>
    <dbReference type="NCBI Taxonomy" id="1226968"/>
    <lineage>
        <taxon>Bacteria</taxon>
        <taxon>Pseudomonadati</taxon>
        <taxon>Pseudomonadota</taxon>
        <taxon>Alphaproteobacteria</taxon>
        <taxon>Rhodospirillales</taxon>
        <taxon>Azospirillaceae</taxon>
        <taxon>Azospirillum</taxon>
    </lineage>
</organism>
<dbReference type="GO" id="GO:0050577">
    <property type="term" value="F:GDP-L-fucose synthase activity"/>
    <property type="evidence" value="ECO:0007669"/>
    <property type="project" value="TreeGrafter"/>
</dbReference>
<dbReference type="Gene3D" id="3.40.50.720">
    <property type="entry name" value="NAD(P)-binding Rossmann-like Domain"/>
    <property type="match status" value="1"/>
</dbReference>
<dbReference type="AlphaFoldDB" id="A0A2R4VUF2"/>
<accession>A0A2R4VUF2</accession>
<feature type="domain" description="NAD-dependent epimerase/dehydratase" evidence="1">
    <location>
        <begin position="24"/>
        <end position="244"/>
    </location>
</feature>
<dbReference type="Gene3D" id="3.90.25.10">
    <property type="entry name" value="UDP-galactose 4-epimerase, domain 1"/>
    <property type="match status" value="1"/>
</dbReference>
<name>A0A2R4VUF2_9PROT</name>